<feature type="transmembrane region" description="Helical" evidence="1">
    <location>
        <begin position="80"/>
        <end position="96"/>
    </location>
</feature>
<accession>A0A512RP27</accession>
<feature type="transmembrane region" description="Helical" evidence="1">
    <location>
        <begin position="102"/>
        <end position="121"/>
    </location>
</feature>
<feature type="transmembrane region" description="Helical" evidence="1">
    <location>
        <begin position="176"/>
        <end position="193"/>
    </location>
</feature>
<evidence type="ECO:0000313" key="2">
    <source>
        <dbReference type="EMBL" id="GEP97449.1"/>
    </source>
</evidence>
<feature type="transmembrane region" description="Helical" evidence="1">
    <location>
        <begin position="12"/>
        <end position="35"/>
    </location>
</feature>
<keyword evidence="3" id="KW-1185">Reference proteome</keyword>
<protein>
    <recommendedName>
        <fullName evidence="4">O-antigen polymerase</fullName>
    </recommendedName>
</protein>
<feature type="transmembrane region" description="Helical" evidence="1">
    <location>
        <begin position="327"/>
        <end position="350"/>
    </location>
</feature>
<sequence>MRNTAYITNRYLLIFVTVLCFLGIGLLGAVGYTMGKDASSAVTKIHPLSYVLLFISMLNLMRVRDKEQILRGLSYNKPEYQLLFFIGVIVFYLYLIQNLSSISFIVDTLVCPALLAINFRYYPERFKWSARKLCLQLLMINAYVAIAERLLSMNFFPIVTTFGEEFRSTALLGHPLNNALITFVGFLYAAVVPLPVTRKLYTMTVLLIAMVCFGARGALYASMLSLVLLFIVPVFTSRKAYFKKISRPLIITMLTVMIMLVVYLILYTSFGERLVEASFYDSSSEVRARAFDIIDLDNLGNYFFAKDQAEMDMLSYYADVEIIENFFIFWVLKFGLILAVGLCVMIYRLFYLRMPIQSSFKRHVVVLLLLLAAATNNSLNTNTQLLSIFVLFFTIPDTAKAVHTKQ</sequence>
<dbReference type="Proteomes" id="UP000321436">
    <property type="component" value="Unassembled WGS sequence"/>
</dbReference>
<evidence type="ECO:0008006" key="4">
    <source>
        <dbReference type="Google" id="ProtNLM"/>
    </source>
</evidence>
<keyword evidence="1" id="KW-1133">Transmembrane helix</keyword>
<dbReference type="InterPro" id="IPR048041">
    <property type="entry name" value="VpsF-like"/>
</dbReference>
<comment type="caution">
    <text evidence="2">The sequence shown here is derived from an EMBL/GenBank/DDBJ whole genome shotgun (WGS) entry which is preliminary data.</text>
</comment>
<name>A0A512RP27_9BACT</name>
<keyword evidence="1" id="KW-0472">Membrane</keyword>
<keyword evidence="1" id="KW-0812">Transmembrane</keyword>
<feature type="transmembrane region" description="Helical" evidence="1">
    <location>
        <begin position="224"/>
        <end position="242"/>
    </location>
</feature>
<feature type="transmembrane region" description="Helical" evidence="1">
    <location>
        <begin position="249"/>
        <end position="270"/>
    </location>
</feature>
<feature type="transmembrane region" description="Helical" evidence="1">
    <location>
        <begin position="362"/>
        <end position="379"/>
    </location>
</feature>
<evidence type="ECO:0000313" key="3">
    <source>
        <dbReference type="Proteomes" id="UP000321436"/>
    </source>
</evidence>
<feature type="transmembrane region" description="Helical" evidence="1">
    <location>
        <begin position="41"/>
        <end position="60"/>
    </location>
</feature>
<dbReference type="NCBIfam" id="NF038256">
    <property type="entry name" value="exopoly_VpsF"/>
    <property type="match status" value="1"/>
</dbReference>
<organism evidence="2 3">
    <name type="scientific">Chitinophaga cymbidii</name>
    <dbReference type="NCBI Taxonomy" id="1096750"/>
    <lineage>
        <taxon>Bacteria</taxon>
        <taxon>Pseudomonadati</taxon>
        <taxon>Bacteroidota</taxon>
        <taxon>Chitinophagia</taxon>
        <taxon>Chitinophagales</taxon>
        <taxon>Chitinophagaceae</taxon>
        <taxon>Chitinophaga</taxon>
    </lineage>
</organism>
<dbReference type="EMBL" id="BKAU01000004">
    <property type="protein sequence ID" value="GEP97449.1"/>
    <property type="molecule type" value="Genomic_DNA"/>
</dbReference>
<proteinExistence type="predicted"/>
<gene>
    <name evidence="2" type="ORF">CCY01nite_37090</name>
</gene>
<evidence type="ECO:0000256" key="1">
    <source>
        <dbReference type="SAM" id="Phobius"/>
    </source>
</evidence>
<reference evidence="2 3" key="1">
    <citation type="submission" date="2019-07" db="EMBL/GenBank/DDBJ databases">
        <title>Whole genome shotgun sequence of Chitinophaga cymbidii NBRC 109752.</title>
        <authorList>
            <person name="Hosoyama A."/>
            <person name="Uohara A."/>
            <person name="Ohji S."/>
            <person name="Ichikawa N."/>
        </authorList>
    </citation>
    <scope>NUCLEOTIDE SEQUENCE [LARGE SCALE GENOMIC DNA]</scope>
    <source>
        <strain evidence="2 3">NBRC 109752</strain>
    </source>
</reference>
<dbReference type="RefSeq" id="WP_146865015.1">
    <property type="nucleotide sequence ID" value="NZ_BKAU01000004.1"/>
</dbReference>
<dbReference type="OrthoDB" id="7987387at2"/>
<dbReference type="AlphaFoldDB" id="A0A512RP27"/>